<dbReference type="Gene3D" id="1.10.287.70">
    <property type="match status" value="1"/>
</dbReference>
<dbReference type="GO" id="GO:0030322">
    <property type="term" value="P:stabilization of membrane potential"/>
    <property type="evidence" value="ECO:0007669"/>
    <property type="project" value="TreeGrafter"/>
</dbReference>
<feature type="transmembrane region" description="Helical" evidence="9">
    <location>
        <begin position="246"/>
        <end position="268"/>
    </location>
</feature>
<dbReference type="SUPFAM" id="SSF81324">
    <property type="entry name" value="Voltage-gated potassium channels"/>
    <property type="match status" value="1"/>
</dbReference>
<dbReference type="GO" id="GO:0005886">
    <property type="term" value="C:plasma membrane"/>
    <property type="evidence" value="ECO:0007669"/>
    <property type="project" value="TreeGrafter"/>
</dbReference>
<dbReference type="EMBL" id="CADCXU010016668">
    <property type="protein sequence ID" value="CAB0005864.1"/>
    <property type="molecule type" value="Genomic_DNA"/>
</dbReference>
<keyword evidence="5" id="KW-0406">Ion transport</keyword>
<dbReference type="GO" id="GO:0015271">
    <property type="term" value="F:outward rectifier potassium channel activity"/>
    <property type="evidence" value="ECO:0007669"/>
    <property type="project" value="TreeGrafter"/>
</dbReference>
<evidence type="ECO:0000256" key="9">
    <source>
        <dbReference type="SAM" id="Phobius"/>
    </source>
</evidence>
<keyword evidence="12" id="KW-1185">Reference proteome</keyword>
<dbReference type="InterPro" id="IPR003280">
    <property type="entry name" value="2pore_dom_K_chnl"/>
</dbReference>
<feature type="region of interest" description="Disordered" evidence="8">
    <location>
        <begin position="350"/>
        <end position="371"/>
    </location>
</feature>
<keyword evidence="4 9" id="KW-1133">Transmembrane helix</keyword>
<proteinExistence type="predicted"/>
<evidence type="ECO:0000256" key="1">
    <source>
        <dbReference type="ARBA" id="ARBA00004141"/>
    </source>
</evidence>
<evidence type="ECO:0000256" key="7">
    <source>
        <dbReference type="ARBA" id="ARBA00023303"/>
    </source>
</evidence>
<dbReference type="Pfam" id="PF07885">
    <property type="entry name" value="Ion_trans_2"/>
    <property type="match status" value="1"/>
</dbReference>
<evidence type="ECO:0000259" key="10">
    <source>
        <dbReference type="Pfam" id="PF07885"/>
    </source>
</evidence>
<dbReference type="OrthoDB" id="297496at2759"/>
<evidence type="ECO:0000256" key="2">
    <source>
        <dbReference type="ARBA" id="ARBA00022448"/>
    </source>
</evidence>
<gene>
    <name evidence="11" type="ORF">NTEN_LOCUS11341</name>
</gene>
<protein>
    <recommendedName>
        <fullName evidence="10">Potassium channel domain-containing protein</fullName>
    </recommendedName>
</protein>
<keyword evidence="6 9" id="KW-0472">Membrane</keyword>
<keyword evidence="7" id="KW-0407">Ion channel</keyword>
<dbReference type="PANTHER" id="PTHR11003:SF249">
    <property type="entry name" value="TWO PORE POTASSIUM CHANNEL PROTEIN SUP-9"/>
    <property type="match status" value="1"/>
</dbReference>
<evidence type="ECO:0000313" key="11">
    <source>
        <dbReference type="EMBL" id="CAB0005864.1"/>
    </source>
</evidence>
<evidence type="ECO:0000256" key="5">
    <source>
        <dbReference type="ARBA" id="ARBA00023065"/>
    </source>
</evidence>
<feature type="domain" description="Potassium channel" evidence="10">
    <location>
        <begin position="228"/>
        <end position="266"/>
    </location>
</feature>
<evidence type="ECO:0000256" key="8">
    <source>
        <dbReference type="SAM" id="MobiDB-lite"/>
    </source>
</evidence>
<comment type="subcellular location">
    <subcellularLocation>
        <location evidence="1">Membrane</location>
        <topology evidence="1">Multi-pass membrane protein</topology>
    </subcellularLocation>
</comment>
<evidence type="ECO:0000313" key="12">
    <source>
        <dbReference type="Proteomes" id="UP000479000"/>
    </source>
</evidence>
<dbReference type="PANTHER" id="PTHR11003">
    <property type="entry name" value="POTASSIUM CHANNEL, SUBFAMILY K"/>
    <property type="match status" value="1"/>
</dbReference>
<feature type="region of interest" description="Disordered" evidence="8">
    <location>
        <begin position="389"/>
        <end position="409"/>
    </location>
</feature>
<keyword evidence="2" id="KW-0813">Transport</keyword>
<organism evidence="11 12">
    <name type="scientific">Nesidiocoris tenuis</name>
    <dbReference type="NCBI Taxonomy" id="355587"/>
    <lineage>
        <taxon>Eukaryota</taxon>
        <taxon>Metazoa</taxon>
        <taxon>Ecdysozoa</taxon>
        <taxon>Arthropoda</taxon>
        <taxon>Hexapoda</taxon>
        <taxon>Insecta</taxon>
        <taxon>Pterygota</taxon>
        <taxon>Neoptera</taxon>
        <taxon>Paraneoptera</taxon>
        <taxon>Hemiptera</taxon>
        <taxon>Heteroptera</taxon>
        <taxon>Panheteroptera</taxon>
        <taxon>Cimicomorpha</taxon>
        <taxon>Miridae</taxon>
        <taxon>Dicyphina</taxon>
        <taxon>Nesidiocoris</taxon>
    </lineage>
</organism>
<evidence type="ECO:0000256" key="6">
    <source>
        <dbReference type="ARBA" id="ARBA00023136"/>
    </source>
</evidence>
<dbReference type="GO" id="GO:0022841">
    <property type="term" value="F:potassium ion leak channel activity"/>
    <property type="evidence" value="ECO:0007669"/>
    <property type="project" value="TreeGrafter"/>
</dbReference>
<evidence type="ECO:0000256" key="3">
    <source>
        <dbReference type="ARBA" id="ARBA00022692"/>
    </source>
</evidence>
<keyword evidence="3 9" id="KW-0812">Transmembrane</keyword>
<accession>A0A6H5GP64</accession>
<sequence>MRTNLVYLIKVKSGSQDSKYFFFCRLIHREVWEWELGFVKGTRVCGWWERCICSNRKYAKFCLQSAAVVSGVEEFDRIAAHHFQRWQIVSTQSRRISQSNNSIAAIVLVFRSYPQGSRLSIWMIRRGKIPLLRIGDILTALEIFLIPPCVGRRRGMSVSAAEVNRSGRQHPQQRHLRKCLVSVVAGELPNKPIYLMPTLTLLEQEQTTYNWGDGIVHTNLTFEFVPPTGYGHVTPLSKGGKVFCMIYAMFGIPLTLVLLSALVERLMIPSTVFLQFLNSRLGHLYQPFNIRVLHLAIIAGTLVSFDFFENCENFRLILAGSLMTYGVLPWRDDTIAPFLRRCLTMMPSHRKRLQKTPTQTGSVPASEDRSRCRPAGVYAEGRIQGYTKSFGGKQRQHAQSRRYDASSCQNLNHNSGRSLSRAETSSAAQQVRDRIAAMQPEHLHLNQAATIWTAPVRVVANRVGHLLLVSVKRGQSKCRDLYTMAQSVELREKTRWPLDGKVASRDFER</sequence>
<reference evidence="11 12" key="1">
    <citation type="submission" date="2020-02" db="EMBL/GenBank/DDBJ databases">
        <authorList>
            <person name="Ferguson B K."/>
        </authorList>
    </citation>
    <scope>NUCLEOTIDE SEQUENCE [LARGE SCALE GENOMIC DNA]</scope>
</reference>
<dbReference type="InterPro" id="IPR013099">
    <property type="entry name" value="K_chnl_dom"/>
</dbReference>
<dbReference type="AlphaFoldDB" id="A0A6H5GP64"/>
<name>A0A6H5GP64_9HEMI</name>
<evidence type="ECO:0000256" key="4">
    <source>
        <dbReference type="ARBA" id="ARBA00022989"/>
    </source>
</evidence>
<dbReference type="Proteomes" id="UP000479000">
    <property type="component" value="Unassembled WGS sequence"/>
</dbReference>